<dbReference type="PANTHER" id="PTHR33487:SF1">
    <property type="entry name" value="CILIA- AND FLAGELLA-ASSOCIATED PROTEIN 54"/>
    <property type="match status" value="1"/>
</dbReference>
<dbReference type="PANTHER" id="PTHR33487">
    <property type="entry name" value="CILIA- AND FLAGELLA-ASSOCIATED PROTEIN 54"/>
    <property type="match status" value="1"/>
</dbReference>
<feature type="region of interest" description="Disordered" evidence="1">
    <location>
        <begin position="2661"/>
        <end position="2697"/>
    </location>
</feature>
<feature type="compositionally biased region" description="Basic residues" evidence="1">
    <location>
        <begin position="3272"/>
        <end position="3286"/>
    </location>
</feature>
<feature type="region of interest" description="Disordered" evidence="1">
    <location>
        <begin position="3268"/>
        <end position="3317"/>
    </location>
</feature>
<evidence type="ECO:0000313" key="3">
    <source>
        <dbReference type="Proteomes" id="UP000318582"/>
    </source>
</evidence>
<evidence type="ECO:0000256" key="1">
    <source>
        <dbReference type="SAM" id="MobiDB-lite"/>
    </source>
</evidence>
<gene>
    <name evidence="2" type="ORF">PhCBS80983_g02332</name>
</gene>
<feature type="compositionally biased region" description="Polar residues" evidence="1">
    <location>
        <begin position="3287"/>
        <end position="3317"/>
    </location>
</feature>
<feature type="region of interest" description="Disordered" evidence="1">
    <location>
        <begin position="1"/>
        <end position="33"/>
    </location>
</feature>
<accession>A0A507E7E3</accession>
<feature type="region of interest" description="Disordered" evidence="1">
    <location>
        <begin position="3448"/>
        <end position="3497"/>
    </location>
</feature>
<feature type="compositionally biased region" description="Polar residues" evidence="1">
    <location>
        <begin position="2678"/>
        <end position="2689"/>
    </location>
</feature>
<name>A0A507E7E3_9FUNG</name>
<evidence type="ECO:0000313" key="2">
    <source>
        <dbReference type="EMBL" id="TPX59631.1"/>
    </source>
</evidence>
<organism evidence="2 3">
    <name type="scientific">Powellomyces hirtus</name>
    <dbReference type="NCBI Taxonomy" id="109895"/>
    <lineage>
        <taxon>Eukaryota</taxon>
        <taxon>Fungi</taxon>
        <taxon>Fungi incertae sedis</taxon>
        <taxon>Chytridiomycota</taxon>
        <taxon>Chytridiomycota incertae sedis</taxon>
        <taxon>Chytridiomycetes</taxon>
        <taxon>Spizellomycetales</taxon>
        <taxon>Powellomycetaceae</taxon>
        <taxon>Powellomyces</taxon>
    </lineage>
</organism>
<reference evidence="2 3" key="1">
    <citation type="journal article" date="2019" name="Sci. Rep.">
        <title>Comparative genomics of chytrid fungi reveal insights into the obligate biotrophic and pathogenic lifestyle of Synchytrium endobioticum.</title>
        <authorList>
            <person name="van de Vossenberg B.T.L.H."/>
            <person name="Warris S."/>
            <person name="Nguyen H.D.T."/>
            <person name="van Gent-Pelzer M.P.E."/>
            <person name="Joly D.L."/>
            <person name="van de Geest H.C."/>
            <person name="Bonants P.J.M."/>
            <person name="Smith D.S."/>
            <person name="Levesque C.A."/>
            <person name="van der Lee T.A.J."/>
        </authorList>
    </citation>
    <scope>NUCLEOTIDE SEQUENCE [LARGE SCALE GENOMIC DNA]</scope>
    <source>
        <strain evidence="2 3">CBS 809.83</strain>
    </source>
</reference>
<feature type="region of interest" description="Disordered" evidence="1">
    <location>
        <begin position="594"/>
        <end position="637"/>
    </location>
</feature>
<comment type="caution">
    <text evidence="2">The sequence shown here is derived from an EMBL/GenBank/DDBJ whole genome shotgun (WGS) entry which is preliminary data.</text>
</comment>
<dbReference type="STRING" id="109895.A0A507E7E3"/>
<dbReference type="GO" id="GO:0060271">
    <property type="term" value="P:cilium assembly"/>
    <property type="evidence" value="ECO:0007669"/>
    <property type="project" value="TreeGrafter"/>
</dbReference>
<feature type="compositionally biased region" description="Basic and acidic residues" evidence="1">
    <location>
        <begin position="3448"/>
        <end position="3458"/>
    </location>
</feature>
<keyword evidence="3" id="KW-1185">Reference proteome</keyword>
<feature type="compositionally biased region" description="Low complexity" evidence="1">
    <location>
        <begin position="1829"/>
        <end position="1839"/>
    </location>
</feature>
<feature type="compositionally biased region" description="Basic residues" evidence="1">
    <location>
        <begin position="17"/>
        <end position="28"/>
    </location>
</feature>
<dbReference type="InterPro" id="IPR027912">
    <property type="entry name" value="CFAP54"/>
</dbReference>
<feature type="compositionally biased region" description="Polar residues" evidence="1">
    <location>
        <begin position="1756"/>
        <end position="1801"/>
    </location>
</feature>
<dbReference type="Pfam" id="PF14858">
    <property type="entry name" value="CFAP54_N"/>
    <property type="match status" value="1"/>
</dbReference>
<proteinExistence type="predicted"/>
<feature type="compositionally biased region" description="Basic and acidic residues" evidence="1">
    <location>
        <begin position="603"/>
        <end position="617"/>
    </location>
</feature>
<feature type="region of interest" description="Disordered" evidence="1">
    <location>
        <begin position="1718"/>
        <end position="1864"/>
    </location>
</feature>
<dbReference type="EMBL" id="QEAQ01000023">
    <property type="protein sequence ID" value="TPX59631.1"/>
    <property type="molecule type" value="Genomic_DNA"/>
</dbReference>
<dbReference type="Proteomes" id="UP000318582">
    <property type="component" value="Unassembled WGS sequence"/>
</dbReference>
<protein>
    <recommendedName>
        <fullName evidence="4">Fibronectin type-III domain-containing protein</fullName>
    </recommendedName>
</protein>
<evidence type="ECO:0008006" key="4">
    <source>
        <dbReference type="Google" id="ProtNLM"/>
    </source>
</evidence>
<sequence>MSTSALPAPKPAEHQRSGRRTHQRRKQLQKPTLLLPLSKGADGPFLNLSAPPKDLLHPLLGRMTPASLQSTFDNEIIGCIKRMRIFASQHTPEEKEKDSPQKYKALLPKKLDPATVPLHVSPNTRRRLLSSQLTKCWEMFGPHVDQEYLYTRMIEAGENILTIDGFWDIANTACFEQFLEQAPKTFKAARSSISVSLFPSTQAVTPGFAIPTLPLSSPRTLSSRARYGQLLCRFHALHSVDPLLKSVQVVTGIMEILREIMDVVGECFDLPDDREVSFLVWQGTRSVRAICETIGTAGWWQEVPDILTRSLSRIEGCPSLTTLPYIGWRLDLYVTVHRSYMNHDAHEQAEEFINDAMTKVEDARRDAVYDADRGDAVEASDAEIEDVVSTAMYRLNVLIFGCELRAMVDGKQIANGEAIVPGRSAVPGSAVGARQRRASITAPRQSFSIPNADIETLDDLRKSVVTTQTPLRKLLKECPIRGGTFWPEEIKKTTTASIHDLTISRQHLAQSFSVELASVVSFQTDATGDLLWKPKAGGRTLVRTLSMKAVSQLRGKRRIKGSARERLTRPPMQKDSLMSISDVETGIAFGIPDEAPLDEDDVPEPRFEDLNPSHGREQAPVPTRGGRKMKTALPKVDESEDGRVRRQILFDVLYMLASFQGDRDRFHAVVEGLDALSSSTVKLTFIERLSDDFNRKEQLFMRMLDVGFDIILSNPEEFLTPSKVIAAYTTDMELGRPPQPADVTRLIVHQRLAQLNLDDLIGFCRKLFEYHQWERFSVLARILDGMFDTDAFNSTSPRHVQEAVSRELVLRLAAINFQNVMHSERRVGFSNANSAENINGEQFAVSNHLHAAAIALLDALADCIETDSLVSRYPRLFVDTARLLWDFLEPMLRSVNSTADASQCSSLTTDSMMVILLRSLHAVLTELPSEDSFLLVDVGGKLALLLECMGCVKEAVEVLEDIEAVISIARCRFGEPADGITSVTFNIDFHKIADPQSEQPIPDDHSRKGVDGAAKDSQLVARRNLACAAVGVYRRLFRCHMKLSHETLQAEQKKKVAEYTRLTNKHMAVSEVLTRVNDERASKYCGENLVLRSLTLAVHASEGSNLNKDAKKTLLTQAVGLLRTAYRDEKRLLTEVTRDDTTPVAHTPLICPAPLFIRRSPTSITVRAVHMRNAANEPVIPHSYQLYCRKVTDDSVPLVTISDVAYPGSGYYVRVGRGDGGVEMTVTGLTQNRKYVFAVCAFDVHGRVIGKGIGETSRPILACLPLPLLLCWGTLANIAHEAQCGDIADVAHKVLKEHYVSWLAPDERLRRTVYERKSGDPYSEAMFKLNDVDLATTAPTVIRAFIESIYASIDREFSRTHAIVYSDVEGMSDTLTAQMLRLKCCRELLIALELAKRIEDERLMLLSSFKCYELLVPLLQMDDVADPTKLQLGSSAPVPLPYIIQILMTCHTTFIQCSAVLGNDRLNGVIDHYSYLAFHLVRRLTARRMPSDLARAVQIAEEALSLIHSVAGAYSDIRILSSVQLEADWLGPEHRAAKRRISKKKGKGRSIITECAYHALLAPTAEFGKGYNLHRARRLEAMCEYLDVEIGRATLVIPPPGQPSARKGLDATNTTIRDIYAVLALSGPDVAIDNITRFRKNPRYIEIMALAAGWCLAAGNFIDTAIRICLDAEDWTEKRNYCLLKFDELAADEDEDPSAAGKKDGWWSKKKKKSMFADKTAGLTSTKAAEKKRGRKPIKEPPPTKKAAGAKVEASVSPTRGGSGSTKKSNPGPPSNASRSRPTTAAGETNAQSPKSSSHPNSAGLKDSSNRAASPERSGRPTSGKLLEATPSRPGSRPASPERRSRANSANSRLADGVEDQGARKRQRVVFRQSFLANIPAADRDKVEAAVRVLDQSLAALWHKRRYCRRLRLVVEYEAPSRARLLLVHGLASLAHLERDATGRDFGASEAVARGEPEAYELRTCGRMILEDFTLPKHMSEGATPPTPHTHGTHATEVANHEAFRFVMDSFQAVVQSVVIAARVGDWMQVVDSVKHLWKLQRRLMRRNIIIGADFRRNNLWRAWWVVGLCILDFLQSVNVRKANSDDETMLAAHMPSSRPSTGRSFTYPSRPVTATFCRKGRAGSVLPFNTLSEMTGHQYVAGWADSHGEMQSMFVDIPFLAQCSLFTIEAMATAKKFHRLMEFALKFDQVFRGTYAPLLQPILTDAHEALQAKIGEDSLGPISDQVEIWLETQQFSNSPSQQLWYARGLSAEYRLGEIRPGTATSEQEELYAELVDAYEDAMSMAAENSNHSMMAIAAAEYADVLAATGDRDTACLFWSRAIDAVFMQPRVVANWRSLFLEGNDWATENAKHYQLLVASAGGMKNLIVAAMAATRMVQTRYAHINLDKRQSLVLFAARLFGILLRGSLPHPGNPLELAQYTPQYILPYLNLFSDQNRINSWHLVGVLSFLATELIATNRPWEALPLGALMEYLAVHACYSTSILCSARMIKAEVLLHLGAISDGMDCLLSISSGSALLAEEKMFYSVPSSGTGAPLPADVRFQDHVHLLDSLPNLRIVRFIADHMLTDRLIWFIGPNTARDFDLCRSRILIKLMEMAGLGDPGIGQSKLAMLLYQEDPSFEEDASQIPEIPVPFSKQGSSQLKSSLDMLGSPANAAMSRAGSSFNIGPGGGGGTRRAASSVSLAPTSRTPRRDANSLLGPTLQRIEVIIGKLVADLQADVQALRKRGKAHLLLKCFEVAAAANGLRWNLQSSVKCYWSIMATIEDLEKQSHAAEFLTPTPHPEAHYGVDLGLRFHFQERLITILILQGSFRSASTEARQASLLAQKMFSTRFTLIFEHLALMAERHDEIVCAETGRVPIREAHTWVEALNEIEELLVAAGARYGNEDVHARAWEFLGDAMESFGLAEPDKVVTMYQNAEASWKRIPAYHPNRPSGYNTTSQHVASLQLKRALITWKLDPNNTPKVLSMLDHTANMCKLAVDLSPNLTVPITLAHANAHAANRLRYVPDDPAYDHAWTAASTKFSDALSGLVSEGGYNLAGIVAALSGVTGLQMDRVTPESDEDDRLLVAALVYQTGRCDGLRRSILKGKASLENSKLKTHDMNPSLIHEVTQWLATSDGGESLHAGTETSILLSTPSVASELIGPGPPSTAGPTPTIKAQDLFKYMCYLVRASQTLQGSPSDPWELGLLSRIRRVHMCLAEQIGAPYLNEWCMPDNVIPKVDAVTPLVPGSQVLPDEATALCWSGIATTTATRDSAPATPDCTTVIFVSNHKGKSGPRSAKRQSKTPRNNSLANPALSRVSTPTRATTPGSGSSSTRASIAILPVLILPVRFPTSQLQVIQDILKKVKMVMELSEEDNDFGDEVNDIWESVTGTIRTCFGVADDDILPPPFSASALSVFTKLFNVETPMHPTTCAAFSYKPTSSKETDIGAVYSWLGRLAAFLQTPKENEEAHKESKPVSANEPRALGNGGARQSVGGRNSSRLWQEGQDGEEDKH</sequence>